<accession>A0A812KDI7</accession>
<dbReference type="EMBL" id="CAJNJA010007639">
    <property type="protein sequence ID" value="CAE7227115.1"/>
    <property type="molecule type" value="Genomic_DNA"/>
</dbReference>
<dbReference type="Proteomes" id="UP000601435">
    <property type="component" value="Unassembled WGS sequence"/>
</dbReference>
<evidence type="ECO:0000313" key="3">
    <source>
        <dbReference type="Proteomes" id="UP000601435"/>
    </source>
</evidence>
<comment type="caution">
    <text evidence="2">The sequence shown here is derived from an EMBL/GenBank/DDBJ whole genome shotgun (WGS) entry which is preliminary data.</text>
</comment>
<feature type="region of interest" description="Disordered" evidence="1">
    <location>
        <begin position="1"/>
        <end position="61"/>
    </location>
</feature>
<reference evidence="2" key="1">
    <citation type="submission" date="2021-02" db="EMBL/GenBank/DDBJ databases">
        <authorList>
            <person name="Dougan E. K."/>
            <person name="Rhodes N."/>
            <person name="Thang M."/>
            <person name="Chan C."/>
        </authorList>
    </citation>
    <scope>NUCLEOTIDE SEQUENCE</scope>
</reference>
<name>A0A812KDI7_9DINO</name>
<protein>
    <submittedName>
        <fullName evidence="2">Uncharacterized protein</fullName>
    </submittedName>
</protein>
<feature type="non-terminal residue" evidence="2">
    <location>
        <position position="61"/>
    </location>
</feature>
<evidence type="ECO:0000313" key="2">
    <source>
        <dbReference type="EMBL" id="CAE7227115.1"/>
    </source>
</evidence>
<evidence type="ECO:0000256" key="1">
    <source>
        <dbReference type="SAM" id="MobiDB-lite"/>
    </source>
</evidence>
<dbReference type="AlphaFoldDB" id="A0A812KDI7"/>
<proteinExistence type="predicted"/>
<keyword evidence="3" id="KW-1185">Reference proteome</keyword>
<gene>
    <name evidence="2" type="ORF">SNEC2469_LOCUS3274</name>
</gene>
<sequence>GESPSSSCGFKNAPVFASAEQATGDDESQDPTHSAVLPFQRARSEKSESERAPTLNEIIIP</sequence>
<organism evidence="2 3">
    <name type="scientific">Symbiodinium necroappetens</name>
    <dbReference type="NCBI Taxonomy" id="1628268"/>
    <lineage>
        <taxon>Eukaryota</taxon>
        <taxon>Sar</taxon>
        <taxon>Alveolata</taxon>
        <taxon>Dinophyceae</taxon>
        <taxon>Suessiales</taxon>
        <taxon>Symbiodiniaceae</taxon>
        <taxon>Symbiodinium</taxon>
    </lineage>
</organism>
<dbReference type="OrthoDB" id="412830at2759"/>
<feature type="compositionally biased region" description="Basic and acidic residues" evidence="1">
    <location>
        <begin position="42"/>
        <end position="51"/>
    </location>
</feature>